<feature type="domain" description="N-end aminoacyl transferase N-terminal" evidence="7">
    <location>
        <begin position="23"/>
        <end position="105"/>
    </location>
</feature>
<dbReference type="Proteomes" id="UP000887577">
    <property type="component" value="Unplaced"/>
</dbReference>
<organism evidence="9 10">
    <name type="scientific">Panagrolaimus superbus</name>
    <dbReference type="NCBI Taxonomy" id="310955"/>
    <lineage>
        <taxon>Eukaryota</taxon>
        <taxon>Metazoa</taxon>
        <taxon>Ecdysozoa</taxon>
        <taxon>Nematoda</taxon>
        <taxon>Chromadorea</taxon>
        <taxon>Rhabditida</taxon>
        <taxon>Tylenchina</taxon>
        <taxon>Panagrolaimomorpha</taxon>
        <taxon>Panagrolaimoidea</taxon>
        <taxon>Panagrolaimidae</taxon>
        <taxon>Panagrolaimus</taxon>
    </lineage>
</organism>
<keyword evidence="4 5" id="KW-0012">Acyltransferase</keyword>
<dbReference type="PIRSF" id="PIRSF037207">
    <property type="entry name" value="ATE1_euk"/>
    <property type="match status" value="1"/>
</dbReference>
<evidence type="ECO:0000256" key="1">
    <source>
        <dbReference type="ARBA" id="ARBA00009991"/>
    </source>
</evidence>
<dbReference type="InterPro" id="IPR030700">
    <property type="entry name" value="N-end_Aminoacyl_Trfase"/>
</dbReference>
<dbReference type="InterPro" id="IPR007472">
    <property type="entry name" value="N-end_Aminoacyl_Trfase_C"/>
</dbReference>
<dbReference type="PANTHER" id="PTHR21367:SF1">
    <property type="entry name" value="ARGINYL-TRNA--PROTEIN TRANSFERASE 1"/>
    <property type="match status" value="1"/>
</dbReference>
<evidence type="ECO:0000313" key="9">
    <source>
        <dbReference type="Proteomes" id="UP000887577"/>
    </source>
</evidence>
<evidence type="ECO:0000256" key="6">
    <source>
        <dbReference type="SAM" id="MobiDB-lite"/>
    </source>
</evidence>
<comment type="similarity">
    <text evidence="1 5">Belongs to the R-transferase family.</text>
</comment>
<dbReference type="WBParaSite" id="PSU_v2.g9460.t1">
    <property type="protein sequence ID" value="PSU_v2.g9460.t1"/>
    <property type="gene ID" value="PSU_v2.g9460"/>
</dbReference>
<keyword evidence="3 5" id="KW-0833">Ubl conjugation pathway</keyword>
<comment type="catalytic activity">
    <reaction evidence="5">
        <text>an N-terminal L-alpha-aminoacyl-[protein] + L-arginyl-tRNA(Arg) = an N-terminal L-arginyl-L-aminoacyl-[protein] + tRNA(Arg) + H(+)</text>
        <dbReference type="Rhea" id="RHEA:10208"/>
        <dbReference type="Rhea" id="RHEA-COMP:9658"/>
        <dbReference type="Rhea" id="RHEA-COMP:9673"/>
        <dbReference type="Rhea" id="RHEA-COMP:10636"/>
        <dbReference type="Rhea" id="RHEA-COMP:10638"/>
        <dbReference type="ChEBI" id="CHEBI:15378"/>
        <dbReference type="ChEBI" id="CHEBI:78442"/>
        <dbReference type="ChEBI" id="CHEBI:78513"/>
        <dbReference type="ChEBI" id="CHEBI:78597"/>
        <dbReference type="ChEBI" id="CHEBI:83562"/>
        <dbReference type="EC" id="2.3.2.8"/>
    </reaction>
</comment>
<reference evidence="10" key="1">
    <citation type="submission" date="2022-11" db="UniProtKB">
        <authorList>
            <consortium name="WormBaseParasite"/>
        </authorList>
    </citation>
    <scope>IDENTIFICATION</scope>
</reference>
<dbReference type="AlphaFoldDB" id="A0A914Z9W3"/>
<evidence type="ECO:0000256" key="3">
    <source>
        <dbReference type="ARBA" id="ARBA00022786"/>
    </source>
</evidence>
<evidence type="ECO:0000256" key="2">
    <source>
        <dbReference type="ARBA" id="ARBA00022679"/>
    </source>
</evidence>
<evidence type="ECO:0000259" key="7">
    <source>
        <dbReference type="Pfam" id="PF04376"/>
    </source>
</evidence>
<dbReference type="Pfam" id="PF04376">
    <property type="entry name" value="ATE_N"/>
    <property type="match status" value="1"/>
</dbReference>
<evidence type="ECO:0000256" key="5">
    <source>
        <dbReference type="PIRNR" id="PIRNR037207"/>
    </source>
</evidence>
<accession>A0A914Z9W3</accession>
<dbReference type="GO" id="GO:0004057">
    <property type="term" value="F:arginyl-tRNA--protein transferase activity"/>
    <property type="evidence" value="ECO:0007669"/>
    <property type="project" value="UniProtKB-EC"/>
</dbReference>
<evidence type="ECO:0000256" key="4">
    <source>
        <dbReference type="ARBA" id="ARBA00023315"/>
    </source>
</evidence>
<feature type="domain" description="N-end rule aminoacyl transferase C-terminal" evidence="8">
    <location>
        <begin position="243"/>
        <end position="380"/>
    </location>
</feature>
<evidence type="ECO:0000313" key="10">
    <source>
        <dbReference type="WBParaSite" id="PSU_v2.g9460.t1"/>
    </source>
</evidence>
<dbReference type="InterPro" id="IPR007471">
    <property type="entry name" value="N-end_Aminoacyl_Trfase_N"/>
</dbReference>
<feature type="compositionally biased region" description="Low complexity" evidence="6">
    <location>
        <begin position="485"/>
        <end position="500"/>
    </location>
</feature>
<dbReference type="InterPro" id="IPR016181">
    <property type="entry name" value="Acyl_CoA_acyltransferase"/>
</dbReference>
<feature type="region of interest" description="Disordered" evidence="6">
    <location>
        <begin position="479"/>
        <end position="500"/>
    </location>
</feature>
<proteinExistence type="inferred from homology"/>
<keyword evidence="2 5" id="KW-0808">Transferase</keyword>
<keyword evidence="9" id="KW-1185">Reference proteome</keyword>
<dbReference type="GO" id="GO:0005737">
    <property type="term" value="C:cytoplasm"/>
    <property type="evidence" value="ECO:0007669"/>
    <property type="project" value="TreeGrafter"/>
</dbReference>
<protein>
    <recommendedName>
        <fullName evidence="5">Arginyl-tRNA--protein transferase 1</fullName>
        <shortName evidence="5">Arginyltransferase 1</shortName>
        <shortName evidence="5">R-transferase 1</shortName>
        <ecNumber evidence="5">2.3.2.8</ecNumber>
    </recommendedName>
    <alternativeName>
        <fullName evidence="5">Arginine-tRNA--protein transferase 1</fullName>
    </alternativeName>
</protein>
<dbReference type="PANTHER" id="PTHR21367">
    <property type="entry name" value="ARGININE-TRNA-PROTEIN TRANSFERASE 1"/>
    <property type="match status" value="1"/>
</dbReference>
<sequence length="500" mass="58278">MDDNDTRVSISIVQYLSPANSGSCGYCKRGRNKRKDGSDDTEEPSFSLGVWAHDLNVKAYGDLCDVGWRRSGKYLYKPIMDKTCCPQYTIRLDVHNFRISRTHKRVLRNMHNYLKYGKLPERAIPDPTLDSTPSKLPKVKSKTENACLKKLTVKDDINEAKSERAEKGVKKKEFRKQRAIERRLKRGENIFEYQRERRLKEQSRKRTIQSFVEEYVEGEGWKHKLEIRTVQKGSPEFDKSMEESYNLFCKYQKLVHDDTNTSRKGYEGFLISSPLTTLPSDRVQLPALGSYHQQYILDGKIIAVGVIDLLPRCLSSKYFFYDPSYSFLTMGTYSALREIAFTQELSKTRPSLHYYYMGYYLQDCPKMRYKGKFKPSDLLCDKTFKWMPLEEAVEKIISNDSKFTVFYPDDPRPIAPSFASIRCMFRDRVIMYPKLRDELSGNKLIEFDERMNELRYYMHKVIESVVVFFPSLTVNQLADDDSATTEESSQSSSRSSTAEH</sequence>
<dbReference type="InterPro" id="IPR017137">
    <property type="entry name" value="Arg-tRNA-P_Trfase_1_euk"/>
</dbReference>
<comment type="function">
    <text evidence="5">Involved in the post-translational conjugation of arginine to the N-terminal aspartate or glutamate of a protein. This arginylation is required for degradation of the protein via the ubiquitin pathway.</text>
</comment>
<dbReference type="SUPFAM" id="SSF55729">
    <property type="entry name" value="Acyl-CoA N-acyltransferases (Nat)"/>
    <property type="match status" value="1"/>
</dbReference>
<name>A0A914Z9W3_9BILA</name>
<dbReference type="Pfam" id="PF04377">
    <property type="entry name" value="ATE_C"/>
    <property type="match status" value="1"/>
</dbReference>
<dbReference type="EC" id="2.3.2.8" evidence="5"/>
<evidence type="ECO:0000259" key="8">
    <source>
        <dbReference type="Pfam" id="PF04377"/>
    </source>
</evidence>